<dbReference type="SMART" id="SM00729">
    <property type="entry name" value="Elp3"/>
    <property type="match status" value="1"/>
</dbReference>
<dbReference type="Gene3D" id="3.20.20.70">
    <property type="entry name" value="Aldolase class I"/>
    <property type="match status" value="1"/>
</dbReference>
<dbReference type="Proteomes" id="UP000235122">
    <property type="component" value="Unassembled WGS sequence"/>
</dbReference>
<dbReference type="InterPro" id="IPR058240">
    <property type="entry name" value="rSAM_sf"/>
</dbReference>
<dbReference type="SFLD" id="SFLDG01386">
    <property type="entry name" value="main_SPASM_domain-containing"/>
    <property type="match status" value="1"/>
</dbReference>
<feature type="binding site" evidence="12">
    <location>
        <position position="48"/>
    </location>
    <ligand>
        <name>[4Fe-4S] cluster</name>
        <dbReference type="ChEBI" id="CHEBI:49883"/>
        <label>1</label>
        <note>4Fe-4S-S-AdoMet</note>
    </ligand>
</feature>
<dbReference type="InterPro" id="IPR000385">
    <property type="entry name" value="MoaA_NifB_PqqE_Fe-S-bd_CS"/>
</dbReference>
<dbReference type="UniPathway" id="UPA00344"/>
<dbReference type="InterPro" id="IPR007197">
    <property type="entry name" value="rSAM"/>
</dbReference>
<keyword evidence="6 12" id="KW-0408">Iron</keyword>
<proteinExistence type="inferred from homology"/>
<organism evidence="14 15">
    <name type="scientific">Winkia neuii</name>
    <dbReference type="NCBI Taxonomy" id="33007"/>
    <lineage>
        <taxon>Bacteria</taxon>
        <taxon>Bacillati</taxon>
        <taxon>Actinomycetota</taxon>
        <taxon>Actinomycetes</taxon>
        <taxon>Actinomycetales</taxon>
        <taxon>Actinomycetaceae</taxon>
        <taxon>Winkia</taxon>
    </lineage>
</organism>
<dbReference type="SFLD" id="SFLDG01067">
    <property type="entry name" value="SPASM/twitch_domain_containing"/>
    <property type="match status" value="1"/>
</dbReference>
<keyword evidence="4 12" id="KW-0479">Metal-binding</keyword>
<accession>A0A2I1IMY3</accession>
<sequence length="360" mass="39949">MSTLVELPLVQAKLDARGRPDVPELVDRHGRIARDLRISVTDRCNLRCQYCMPAEGVSFRPSEQILTDEEIIRLMRIGVGQCGIEEIRFTGGEPLMRRSLEELVAAASQLRSWKGKPLDLSLTTNGLGLKHRAKALAEAGLTRVNISMDSATREGYRKLTRRDRFQDAAAGARAAVEAGLTPVKLNALLMPGVNEDEAPELVRYALKGGYELRFIEFMPLGPRGSWKREQMVTRDDILDKLRPHFDLAHRPERERGPAPAEEWDVMPGANHPGGRIGIIGSVTRPFCGDCDRTRLTADGQIRSCLFARNETDLRSLLRGGATDQEIARVWRLAMWGKQPGHGINDPSFLSPSRPMSAIGG</sequence>
<feature type="binding site" evidence="12">
    <location>
        <position position="51"/>
    </location>
    <ligand>
        <name>[4Fe-4S] cluster</name>
        <dbReference type="ChEBI" id="CHEBI:49883"/>
        <label>1</label>
        <note>4Fe-4S-S-AdoMet</note>
    </ligand>
</feature>
<dbReference type="SFLD" id="SFLDG01383">
    <property type="entry name" value="cyclic_pyranopterin_phosphate"/>
    <property type="match status" value="1"/>
</dbReference>
<keyword evidence="15" id="KW-1185">Reference proteome</keyword>
<feature type="binding site" evidence="12">
    <location>
        <position position="304"/>
    </location>
    <ligand>
        <name>[4Fe-4S] cluster</name>
        <dbReference type="ChEBI" id="CHEBI:49883"/>
        <label>2</label>
        <note>4Fe-4S-substrate</note>
    </ligand>
</feature>
<dbReference type="InterPro" id="IPR006638">
    <property type="entry name" value="Elp3/MiaA/NifB-like_rSAM"/>
</dbReference>
<dbReference type="HAMAP" id="MF_01225_B">
    <property type="entry name" value="MoaA_B"/>
    <property type="match status" value="1"/>
</dbReference>
<comment type="catalytic activity">
    <reaction evidence="11 12">
        <text>GTP + AH2 + S-adenosyl-L-methionine = (8S)-3',8-cyclo-7,8-dihydroguanosine 5'-triphosphate + 5'-deoxyadenosine + L-methionine + A + H(+)</text>
        <dbReference type="Rhea" id="RHEA:49576"/>
        <dbReference type="ChEBI" id="CHEBI:13193"/>
        <dbReference type="ChEBI" id="CHEBI:15378"/>
        <dbReference type="ChEBI" id="CHEBI:17319"/>
        <dbReference type="ChEBI" id="CHEBI:17499"/>
        <dbReference type="ChEBI" id="CHEBI:37565"/>
        <dbReference type="ChEBI" id="CHEBI:57844"/>
        <dbReference type="ChEBI" id="CHEBI:59789"/>
        <dbReference type="ChEBI" id="CHEBI:131766"/>
        <dbReference type="EC" id="4.1.99.22"/>
    </reaction>
</comment>
<evidence type="ECO:0000259" key="13">
    <source>
        <dbReference type="PROSITE" id="PS51918"/>
    </source>
</evidence>
<dbReference type="GO" id="GO:0051539">
    <property type="term" value="F:4 iron, 4 sulfur cluster binding"/>
    <property type="evidence" value="ECO:0007669"/>
    <property type="project" value="UniProtKB-UniRule"/>
</dbReference>
<dbReference type="PROSITE" id="PS51918">
    <property type="entry name" value="RADICAL_SAM"/>
    <property type="match status" value="1"/>
</dbReference>
<keyword evidence="9 12" id="KW-0501">Molybdenum cofactor biosynthesis</keyword>
<evidence type="ECO:0000256" key="1">
    <source>
        <dbReference type="ARBA" id="ARBA00012167"/>
    </source>
</evidence>
<feature type="binding site" evidence="12">
    <location>
        <position position="184"/>
    </location>
    <ligand>
        <name>GTP</name>
        <dbReference type="ChEBI" id="CHEBI:37565"/>
    </ligand>
</feature>
<evidence type="ECO:0000256" key="8">
    <source>
        <dbReference type="ARBA" id="ARBA00023134"/>
    </source>
</evidence>
<evidence type="ECO:0000256" key="3">
    <source>
        <dbReference type="ARBA" id="ARBA00022691"/>
    </source>
</evidence>
<keyword evidence="10 12" id="KW-0456">Lyase</keyword>
<dbReference type="CDD" id="cd01335">
    <property type="entry name" value="Radical_SAM"/>
    <property type="match status" value="1"/>
</dbReference>
<feature type="binding site" evidence="12">
    <location>
        <position position="37"/>
    </location>
    <ligand>
        <name>GTP</name>
        <dbReference type="ChEBI" id="CHEBI:37565"/>
    </ligand>
</feature>
<feature type="binding site" evidence="12">
    <location>
        <position position="88"/>
    </location>
    <ligand>
        <name>GTP</name>
        <dbReference type="ChEBI" id="CHEBI:37565"/>
    </ligand>
</feature>
<dbReference type="STRING" id="33007.HMPREF3198_01180"/>
<dbReference type="EC" id="4.1.99.22" evidence="1 12"/>
<protein>
    <recommendedName>
        <fullName evidence="1 12">GTP 3',8-cyclase</fullName>
        <ecNumber evidence="1 12">4.1.99.22</ecNumber>
    </recommendedName>
    <alternativeName>
        <fullName evidence="12">Molybdenum cofactor biosynthesis protein A</fullName>
    </alternativeName>
</protein>
<keyword evidence="3 12" id="KW-0949">S-adenosyl-L-methionine</keyword>
<dbReference type="InterPro" id="IPR013785">
    <property type="entry name" value="Aldolase_TIM"/>
</dbReference>
<feature type="binding site" evidence="12">
    <location>
        <begin position="292"/>
        <end position="294"/>
    </location>
    <ligand>
        <name>GTP</name>
        <dbReference type="ChEBI" id="CHEBI:37565"/>
    </ligand>
</feature>
<dbReference type="GO" id="GO:1904047">
    <property type="term" value="F:S-adenosyl-L-methionine binding"/>
    <property type="evidence" value="ECO:0007669"/>
    <property type="project" value="UniProtKB-UniRule"/>
</dbReference>
<dbReference type="GO" id="GO:0046872">
    <property type="term" value="F:metal ion binding"/>
    <property type="evidence" value="ECO:0007669"/>
    <property type="project" value="UniProtKB-KW"/>
</dbReference>
<comment type="subunit">
    <text evidence="12">Monomer and homodimer.</text>
</comment>
<dbReference type="RefSeq" id="WP_024331931.1">
    <property type="nucleotide sequence ID" value="NZ_JASOXK010000007.1"/>
</dbReference>
<dbReference type="InterPro" id="IPR013483">
    <property type="entry name" value="MoaA"/>
</dbReference>
<comment type="caution">
    <text evidence="14">The sequence shown here is derived from an EMBL/GenBank/DDBJ whole genome shotgun (WGS) entry which is preliminary data.</text>
</comment>
<feature type="binding site" evidence="12">
    <location>
        <position position="290"/>
    </location>
    <ligand>
        <name>[4Fe-4S] cluster</name>
        <dbReference type="ChEBI" id="CHEBI:49883"/>
        <label>2</label>
        <note>4Fe-4S-substrate</note>
    </ligand>
</feature>
<comment type="similarity">
    <text evidence="12">Belongs to the radical SAM superfamily. MoaA family.</text>
</comment>
<dbReference type="EMBL" id="PKKO01000003">
    <property type="protein sequence ID" value="PKY72473.1"/>
    <property type="molecule type" value="Genomic_DNA"/>
</dbReference>
<dbReference type="GeneID" id="35866726"/>
<feature type="binding site" evidence="12">
    <location>
        <position position="44"/>
    </location>
    <ligand>
        <name>[4Fe-4S] cluster</name>
        <dbReference type="ChEBI" id="CHEBI:49883"/>
        <label>1</label>
        <note>4Fe-4S-S-AdoMet</note>
    </ligand>
</feature>
<dbReference type="GO" id="GO:0061798">
    <property type="term" value="F:GTP 3',8'-cyclase activity"/>
    <property type="evidence" value="ECO:0007669"/>
    <property type="project" value="UniProtKB-UniRule"/>
</dbReference>
<dbReference type="SUPFAM" id="SSF102114">
    <property type="entry name" value="Radical SAM enzymes"/>
    <property type="match status" value="1"/>
</dbReference>
<feature type="domain" description="Radical SAM core" evidence="13">
    <location>
        <begin position="28"/>
        <end position="258"/>
    </location>
</feature>
<feature type="binding site" evidence="12">
    <location>
        <position position="92"/>
    </location>
    <ligand>
        <name>S-adenosyl-L-methionine</name>
        <dbReference type="ChEBI" id="CHEBI:59789"/>
    </ligand>
</feature>
<dbReference type="PANTHER" id="PTHR22960">
    <property type="entry name" value="MOLYBDOPTERIN COFACTOR SYNTHESIS PROTEIN A"/>
    <property type="match status" value="1"/>
</dbReference>
<evidence type="ECO:0000256" key="4">
    <source>
        <dbReference type="ARBA" id="ARBA00022723"/>
    </source>
</evidence>
<feature type="binding site" evidence="12">
    <location>
        <position position="287"/>
    </location>
    <ligand>
        <name>[4Fe-4S] cluster</name>
        <dbReference type="ChEBI" id="CHEBI:49883"/>
        <label>2</label>
        <note>4Fe-4S-substrate</note>
    </ligand>
</feature>
<evidence type="ECO:0000256" key="12">
    <source>
        <dbReference type="HAMAP-Rule" id="MF_01225"/>
    </source>
</evidence>
<evidence type="ECO:0000313" key="15">
    <source>
        <dbReference type="Proteomes" id="UP000235122"/>
    </source>
</evidence>
<dbReference type="PROSITE" id="PS01305">
    <property type="entry name" value="MOAA_NIFB_PQQE"/>
    <property type="match status" value="1"/>
</dbReference>
<feature type="binding site" evidence="12">
    <location>
        <position position="123"/>
    </location>
    <ligand>
        <name>GTP</name>
        <dbReference type="ChEBI" id="CHEBI:37565"/>
    </ligand>
</feature>
<comment type="function">
    <text evidence="12">Catalyzes the cyclization of GTP to (8S)-3',8-cyclo-7,8-dihydroguanosine 5'-triphosphate.</text>
</comment>
<dbReference type="Pfam" id="PF06463">
    <property type="entry name" value="Mob_synth_C"/>
    <property type="match status" value="1"/>
</dbReference>
<keyword evidence="5 12" id="KW-0547">Nucleotide-binding</keyword>
<feature type="binding site" evidence="12">
    <location>
        <position position="50"/>
    </location>
    <ligand>
        <name>S-adenosyl-L-methionine</name>
        <dbReference type="ChEBI" id="CHEBI:59789"/>
    </ligand>
</feature>
<dbReference type="AlphaFoldDB" id="A0A2I1IMY3"/>
<dbReference type="InterPro" id="IPR010505">
    <property type="entry name" value="MoaA_twitch"/>
</dbReference>
<comment type="cofactor">
    <cofactor evidence="12">
        <name>[4Fe-4S] cluster</name>
        <dbReference type="ChEBI" id="CHEBI:49883"/>
    </cofactor>
    <text evidence="12">Binds 2 [4Fe-4S] clusters. Binds 1 [4Fe-4S] cluster coordinated with 3 cysteines and an exchangeable S-adenosyl-L-methionine and 1 [4Fe-4S] cluster coordinated with 3 cysteines and the GTP-derived substrate.</text>
</comment>
<keyword evidence="2 12" id="KW-0004">4Fe-4S</keyword>
<comment type="pathway">
    <text evidence="12">Cofactor biosynthesis; molybdopterin biosynthesis.</text>
</comment>
<dbReference type="NCBIfam" id="TIGR02666">
    <property type="entry name" value="moaA"/>
    <property type="match status" value="1"/>
</dbReference>
<evidence type="ECO:0000256" key="5">
    <source>
        <dbReference type="ARBA" id="ARBA00022741"/>
    </source>
</evidence>
<reference evidence="14 15" key="1">
    <citation type="submission" date="2017-12" db="EMBL/GenBank/DDBJ databases">
        <title>Phylogenetic diversity of female urinary microbiome.</title>
        <authorList>
            <person name="Thomas-White K."/>
            <person name="Wolfe A.J."/>
        </authorList>
    </citation>
    <scope>NUCLEOTIDE SEQUENCE [LARGE SCALE GENOMIC DNA]</scope>
    <source>
        <strain evidence="14 15">UMB0402</strain>
    </source>
</reference>
<dbReference type="GO" id="GO:0005525">
    <property type="term" value="F:GTP binding"/>
    <property type="evidence" value="ECO:0007669"/>
    <property type="project" value="UniProtKB-UniRule"/>
</dbReference>
<evidence type="ECO:0000256" key="9">
    <source>
        <dbReference type="ARBA" id="ARBA00023150"/>
    </source>
</evidence>
<evidence type="ECO:0000256" key="10">
    <source>
        <dbReference type="ARBA" id="ARBA00023239"/>
    </source>
</evidence>
<keyword evidence="7 12" id="KW-0411">Iron-sulfur</keyword>
<name>A0A2I1IMY3_9ACTO</name>
<feature type="binding site" evidence="12">
    <location>
        <position position="147"/>
    </location>
    <ligand>
        <name>S-adenosyl-L-methionine</name>
        <dbReference type="ChEBI" id="CHEBI:59789"/>
    </ligand>
</feature>
<dbReference type="PANTHER" id="PTHR22960:SF0">
    <property type="entry name" value="MOLYBDENUM COFACTOR BIOSYNTHESIS PROTEIN 1"/>
    <property type="match status" value="1"/>
</dbReference>
<evidence type="ECO:0000256" key="2">
    <source>
        <dbReference type="ARBA" id="ARBA00022485"/>
    </source>
</evidence>
<dbReference type="InterPro" id="IPR050105">
    <property type="entry name" value="MoCo_biosynth_MoaA/MoaC"/>
</dbReference>
<evidence type="ECO:0000256" key="11">
    <source>
        <dbReference type="ARBA" id="ARBA00048697"/>
    </source>
</evidence>
<dbReference type="SFLD" id="SFLDS00029">
    <property type="entry name" value="Radical_SAM"/>
    <property type="match status" value="1"/>
</dbReference>
<evidence type="ECO:0000313" key="14">
    <source>
        <dbReference type="EMBL" id="PKY72473.1"/>
    </source>
</evidence>
<feature type="binding site" evidence="12">
    <location>
        <position position="218"/>
    </location>
    <ligand>
        <name>S-adenosyl-L-methionine</name>
        <dbReference type="ChEBI" id="CHEBI:59789"/>
    </ligand>
</feature>
<keyword evidence="8 12" id="KW-0342">GTP-binding</keyword>
<evidence type="ECO:0000256" key="6">
    <source>
        <dbReference type="ARBA" id="ARBA00023004"/>
    </source>
</evidence>
<dbReference type="GO" id="GO:0006777">
    <property type="term" value="P:Mo-molybdopterin cofactor biosynthetic process"/>
    <property type="evidence" value="ECO:0007669"/>
    <property type="project" value="UniProtKB-UniRule"/>
</dbReference>
<dbReference type="CDD" id="cd21117">
    <property type="entry name" value="Twitch_MoaA"/>
    <property type="match status" value="1"/>
</dbReference>
<dbReference type="GO" id="GO:0061799">
    <property type="term" value="F:cyclic pyranopterin monophosphate synthase activity"/>
    <property type="evidence" value="ECO:0007669"/>
    <property type="project" value="TreeGrafter"/>
</dbReference>
<dbReference type="Pfam" id="PF04055">
    <property type="entry name" value="Radical_SAM"/>
    <property type="match status" value="1"/>
</dbReference>
<dbReference type="InterPro" id="IPR040064">
    <property type="entry name" value="MoaA-like"/>
</dbReference>
<evidence type="ECO:0000256" key="7">
    <source>
        <dbReference type="ARBA" id="ARBA00023014"/>
    </source>
</evidence>
<gene>
    <name evidence="12" type="primary">moaA</name>
    <name evidence="14" type="ORF">CYJ19_06430</name>
</gene>